<keyword evidence="1" id="KW-0812">Transmembrane</keyword>
<evidence type="ECO:0000256" key="1">
    <source>
        <dbReference type="SAM" id="Phobius"/>
    </source>
</evidence>
<keyword evidence="2" id="KW-0489">Methyltransferase</keyword>
<keyword evidence="1" id="KW-1133">Transmembrane helix</keyword>
<feature type="transmembrane region" description="Helical" evidence="1">
    <location>
        <begin position="12"/>
        <end position="37"/>
    </location>
</feature>
<protein>
    <submittedName>
        <fullName evidence="2">Putative histone-arginine methyltransferase 1.3</fullName>
    </submittedName>
</protein>
<dbReference type="GO" id="GO:0032259">
    <property type="term" value="P:methylation"/>
    <property type="evidence" value="ECO:0007669"/>
    <property type="project" value="UniProtKB-KW"/>
</dbReference>
<keyword evidence="2" id="KW-0808">Transferase</keyword>
<keyword evidence="1" id="KW-0472">Membrane</keyword>
<organism evidence="2">
    <name type="scientific">Rhizophora mucronata</name>
    <name type="common">Asiatic mangrove</name>
    <dbReference type="NCBI Taxonomy" id="61149"/>
    <lineage>
        <taxon>Eukaryota</taxon>
        <taxon>Viridiplantae</taxon>
        <taxon>Streptophyta</taxon>
        <taxon>Embryophyta</taxon>
        <taxon>Tracheophyta</taxon>
        <taxon>Spermatophyta</taxon>
        <taxon>Magnoliopsida</taxon>
        <taxon>eudicotyledons</taxon>
        <taxon>Gunneridae</taxon>
        <taxon>Pentapetalae</taxon>
        <taxon>rosids</taxon>
        <taxon>fabids</taxon>
        <taxon>Malpighiales</taxon>
        <taxon>Rhizophoraceae</taxon>
        <taxon>Rhizophora</taxon>
    </lineage>
</organism>
<reference evidence="2" key="1">
    <citation type="submission" date="2018-02" db="EMBL/GenBank/DDBJ databases">
        <title>Rhizophora mucronata_Transcriptome.</title>
        <authorList>
            <person name="Meera S.P."/>
            <person name="Sreeshan A."/>
            <person name="Augustine A."/>
        </authorList>
    </citation>
    <scope>NUCLEOTIDE SEQUENCE</scope>
    <source>
        <tissue evidence="2">Leaf</tissue>
    </source>
</reference>
<name>A0A2P2M001_RHIMU</name>
<feature type="transmembrane region" description="Helical" evidence="1">
    <location>
        <begin position="49"/>
        <end position="69"/>
    </location>
</feature>
<accession>A0A2P2M001</accession>
<dbReference type="AlphaFoldDB" id="A0A2P2M001"/>
<evidence type="ECO:0000313" key="2">
    <source>
        <dbReference type="EMBL" id="MBX23547.1"/>
    </source>
</evidence>
<dbReference type="EMBL" id="GGEC01043063">
    <property type="protein sequence ID" value="MBX23547.1"/>
    <property type="molecule type" value="Transcribed_RNA"/>
</dbReference>
<dbReference type="GO" id="GO:0008168">
    <property type="term" value="F:methyltransferase activity"/>
    <property type="evidence" value="ECO:0007669"/>
    <property type="project" value="UniProtKB-KW"/>
</dbReference>
<sequence>MLKCGNSSPFRCQWILLFVLLTNFLALISSLLSLIHVQALVISETNIEGMIYNTILVIPTSGFVNFLVYGL</sequence>
<proteinExistence type="predicted"/>